<gene>
    <name evidence="3" type="ORF">RSO01_40650</name>
</gene>
<comment type="similarity">
    <text evidence="1">Belongs to the UPF0065 (bug) family.</text>
</comment>
<feature type="signal peptide" evidence="2">
    <location>
        <begin position="1"/>
        <end position="25"/>
    </location>
</feature>
<proteinExistence type="inferred from homology"/>
<dbReference type="Proteomes" id="UP000321058">
    <property type="component" value="Unassembled WGS sequence"/>
</dbReference>
<dbReference type="EMBL" id="BKAJ01000072">
    <property type="protein sequence ID" value="GEP56899.1"/>
    <property type="molecule type" value="Genomic_DNA"/>
</dbReference>
<comment type="caution">
    <text evidence="3">The sequence shown here is derived from an EMBL/GenBank/DDBJ whole genome shotgun (WGS) entry which is preliminary data.</text>
</comment>
<dbReference type="Gene3D" id="3.40.190.10">
    <property type="entry name" value="Periplasmic binding protein-like II"/>
    <property type="match status" value="1"/>
</dbReference>
<dbReference type="CDD" id="cd13578">
    <property type="entry name" value="PBP2_Bug27"/>
    <property type="match status" value="1"/>
</dbReference>
<dbReference type="PANTHER" id="PTHR42928">
    <property type="entry name" value="TRICARBOXYLATE-BINDING PROTEIN"/>
    <property type="match status" value="1"/>
</dbReference>
<keyword evidence="4" id="KW-1185">Reference proteome</keyword>
<feature type="chain" id="PRO_5022013234" evidence="2">
    <location>
        <begin position="26"/>
        <end position="321"/>
    </location>
</feature>
<dbReference type="PIRSF" id="PIRSF017082">
    <property type="entry name" value="YflP"/>
    <property type="match status" value="1"/>
</dbReference>
<name>A0A512ND76_9HYPH</name>
<dbReference type="InterPro" id="IPR005064">
    <property type="entry name" value="BUG"/>
</dbReference>
<evidence type="ECO:0000256" key="2">
    <source>
        <dbReference type="SAM" id="SignalP"/>
    </source>
</evidence>
<dbReference type="PANTHER" id="PTHR42928:SF5">
    <property type="entry name" value="BLR1237 PROTEIN"/>
    <property type="match status" value="1"/>
</dbReference>
<dbReference type="AlphaFoldDB" id="A0A512ND76"/>
<dbReference type="RefSeq" id="WP_147151279.1">
    <property type="nucleotide sequence ID" value="NZ_BKAJ01000072.1"/>
</dbReference>
<dbReference type="SUPFAM" id="SSF53850">
    <property type="entry name" value="Periplasmic binding protein-like II"/>
    <property type="match status" value="1"/>
</dbReference>
<dbReference type="OrthoDB" id="7250553at2"/>
<protein>
    <submittedName>
        <fullName evidence="3">MFS transporter</fullName>
    </submittedName>
</protein>
<evidence type="ECO:0000256" key="1">
    <source>
        <dbReference type="ARBA" id="ARBA00006987"/>
    </source>
</evidence>
<dbReference type="Gene3D" id="3.40.190.150">
    <property type="entry name" value="Bordetella uptake gene, domain 1"/>
    <property type="match status" value="1"/>
</dbReference>
<dbReference type="InterPro" id="IPR042100">
    <property type="entry name" value="Bug_dom1"/>
</dbReference>
<organism evidence="3 4">
    <name type="scientific">Reyranella soli</name>
    <dbReference type="NCBI Taxonomy" id="1230389"/>
    <lineage>
        <taxon>Bacteria</taxon>
        <taxon>Pseudomonadati</taxon>
        <taxon>Pseudomonadota</taxon>
        <taxon>Alphaproteobacteria</taxon>
        <taxon>Hyphomicrobiales</taxon>
        <taxon>Reyranellaceae</taxon>
        <taxon>Reyranella</taxon>
    </lineage>
</organism>
<keyword evidence="2" id="KW-0732">Signal</keyword>
<dbReference type="Pfam" id="PF03401">
    <property type="entry name" value="TctC"/>
    <property type="match status" value="1"/>
</dbReference>
<accession>A0A512ND76</accession>
<sequence length="321" mass="33784">MHRIASLLLAALALAELPVAAQAQAWPDKPIRFIVPSPPGGGTDSLTRLLANKLGETLKWQMVVDNRPGAGGNLGLDIAAKATPDGYTIVMGESSNLAINPYLYRKLPFDPAKDVAPVVLLGTVPLVLVVSANAPFDSLKALVDASKKKQLTFASSGNGTVGHLVGEMWKRAVGSDMMHVSYKGAGPVVIDLVGGQVDLHFASLPAALPLIGSGKLRALATTSAERLPSLPNVPTLVEAGFPGFDYYVFYGVLVPAGTPDAIVGKLNTEIDRAIEAPDMRKNLAERGVDVRAGTVQQFDAFLAKERAKWSVAVKESSATVD</sequence>
<evidence type="ECO:0000313" key="3">
    <source>
        <dbReference type="EMBL" id="GEP56899.1"/>
    </source>
</evidence>
<evidence type="ECO:0000313" key="4">
    <source>
        <dbReference type="Proteomes" id="UP000321058"/>
    </source>
</evidence>
<reference evidence="3 4" key="1">
    <citation type="submission" date="2019-07" db="EMBL/GenBank/DDBJ databases">
        <title>Whole genome shotgun sequence of Reyranella soli NBRC 108950.</title>
        <authorList>
            <person name="Hosoyama A."/>
            <person name="Uohara A."/>
            <person name="Ohji S."/>
            <person name="Ichikawa N."/>
        </authorList>
    </citation>
    <scope>NUCLEOTIDE SEQUENCE [LARGE SCALE GENOMIC DNA]</scope>
    <source>
        <strain evidence="3 4">NBRC 108950</strain>
    </source>
</reference>